<organism evidence="1 2">
    <name type="scientific">Rhizophagus irregularis (strain DAOM 197198w)</name>
    <name type="common">Glomus intraradices</name>
    <dbReference type="NCBI Taxonomy" id="1432141"/>
    <lineage>
        <taxon>Eukaryota</taxon>
        <taxon>Fungi</taxon>
        <taxon>Fungi incertae sedis</taxon>
        <taxon>Mucoromycota</taxon>
        <taxon>Glomeromycotina</taxon>
        <taxon>Glomeromycetes</taxon>
        <taxon>Glomerales</taxon>
        <taxon>Glomeraceae</taxon>
        <taxon>Rhizophagus</taxon>
    </lineage>
</organism>
<reference evidence="1 2" key="1">
    <citation type="submission" date="2014-02" db="EMBL/GenBank/DDBJ databases">
        <title>Single nucleus genome sequencing reveals high similarity among nuclei of an endomycorrhizal fungus.</title>
        <authorList>
            <person name="Lin K."/>
            <person name="Geurts R."/>
            <person name="Zhang Z."/>
            <person name="Limpens E."/>
            <person name="Saunders D.G."/>
            <person name="Mu D."/>
            <person name="Pang E."/>
            <person name="Cao H."/>
            <person name="Cha H."/>
            <person name="Lin T."/>
            <person name="Zhou Q."/>
            <person name="Shang Y."/>
            <person name="Li Y."/>
            <person name="Ivanov S."/>
            <person name="Sharma T."/>
            <person name="Velzen R.V."/>
            <person name="Ruijter N.D."/>
            <person name="Aanen D.K."/>
            <person name="Win J."/>
            <person name="Kamoun S."/>
            <person name="Bisseling T."/>
            <person name="Huang S."/>
        </authorList>
    </citation>
    <scope>NUCLEOTIDE SEQUENCE [LARGE SCALE GENOMIC DNA]</scope>
    <source>
        <strain evidence="2">DAOM197198w</strain>
    </source>
</reference>
<evidence type="ECO:0000313" key="2">
    <source>
        <dbReference type="Proteomes" id="UP000022910"/>
    </source>
</evidence>
<dbReference type="OrthoDB" id="2375249at2759"/>
<accession>A0A015L1E9</accession>
<dbReference type="Proteomes" id="UP000022910">
    <property type="component" value="Unassembled WGS sequence"/>
</dbReference>
<dbReference type="EMBL" id="JEMT01019431">
    <property type="protein sequence ID" value="EXX66171.1"/>
    <property type="molecule type" value="Genomic_DNA"/>
</dbReference>
<proteinExistence type="predicted"/>
<evidence type="ECO:0000313" key="1">
    <source>
        <dbReference type="EMBL" id="EXX66171.1"/>
    </source>
</evidence>
<name>A0A015L1E9_RHIIW</name>
<comment type="caution">
    <text evidence="1">The sequence shown here is derived from an EMBL/GenBank/DDBJ whole genome shotgun (WGS) entry which is preliminary data.</text>
</comment>
<sequence length="183" mass="21030">MDLEKTVLNILTGRWIDPNRKLFQKLIREGYKYVDRLSDYLEDIGIIYVGEFELDPLADFYHPALIPPLSILASRADICKNFPISVESAVVGGMSLFILEKNKRSTLQNLIQMNYSSDNLTTLIGITWEQEETKAWRDDVLKKFLHHPNLVLSRYKPNALYDTFTKADVLESEHVLALSQLLG</sequence>
<dbReference type="AlphaFoldDB" id="A0A015L1E9"/>
<protein>
    <submittedName>
        <fullName evidence="1">Uncharacterized protein</fullName>
    </submittedName>
</protein>
<gene>
    <name evidence="1" type="ORF">RirG_126430</name>
</gene>
<keyword evidence="2" id="KW-1185">Reference proteome</keyword>
<dbReference type="HOGENOM" id="CLU_130021_0_0_1"/>